<dbReference type="Gene3D" id="1.10.10.2040">
    <property type="match status" value="1"/>
</dbReference>
<comment type="caution">
    <text evidence="3">The sequence shown here is derived from an EMBL/GenBank/DDBJ whole genome shotgun (WGS) entry which is preliminary data.</text>
</comment>
<evidence type="ECO:0000313" key="4">
    <source>
        <dbReference type="Proteomes" id="UP000186277"/>
    </source>
</evidence>
<protein>
    <submittedName>
        <fullName evidence="3">Protelomerase</fullName>
    </submittedName>
</protein>
<keyword evidence="4" id="KW-1185">Reference proteome</keyword>
<feature type="compositionally biased region" description="Basic and acidic residues" evidence="1">
    <location>
        <begin position="65"/>
        <end position="95"/>
    </location>
</feature>
<dbReference type="InterPro" id="IPR049454">
    <property type="entry name" value="TelK_stirrup"/>
</dbReference>
<dbReference type="EMBL" id="MKGR01000010">
    <property type="protein sequence ID" value="OKP06852.1"/>
    <property type="molecule type" value="Genomic_DNA"/>
</dbReference>
<proteinExistence type="predicted"/>
<name>A0A1Q5U2Y2_9GAMM</name>
<dbReference type="AlphaFoldDB" id="A0A1Q5U2Y2"/>
<evidence type="ECO:0000259" key="2">
    <source>
        <dbReference type="Pfam" id="PF20818"/>
    </source>
</evidence>
<dbReference type="Proteomes" id="UP000186277">
    <property type="component" value="Unassembled WGS sequence"/>
</dbReference>
<feature type="domain" description="Protelomerase TelK-like stirrup" evidence="2">
    <location>
        <begin position="11"/>
        <end position="45"/>
    </location>
</feature>
<sequence>MQPEYRDNIPLTKRYLEFVADALGQQVGENSRYHLVDKFPNIVIQDDEDEELDDEVEIEDEFEHEPEQRAKPDKIAEHHIEQPKPTERPRFSAPHRRDDGQWVIRFEYFGQHYSWVGNAENIKEAMVHAWQAYFD</sequence>
<dbReference type="RefSeq" id="WP_074019869.1">
    <property type="nucleotide sequence ID" value="NZ_CAWMWP010000002.1"/>
</dbReference>
<dbReference type="OrthoDB" id="6636096at2"/>
<feature type="region of interest" description="Disordered" evidence="1">
    <location>
        <begin position="47"/>
        <end position="95"/>
    </location>
</feature>
<reference evidence="3 4" key="1">
    <citation type="submission" date="2016-09" db="EMBL/GenBank/DDBJ databases">
        <title>Xenorhabdus thuongxuanensis sp. nov. and Xenorhabdus eapokensis sp. nov., isolated from Steinernema species.</title>
        <authorList>
            <person name="Kaempfer P."/>
            <person name="Tobias N.J."/>
            <person name="Phan Ke L."/>
            <person name="Bode H.B."/>
            <person name="Glaeser S.P."/>
        </authorList>
    </citation>
    <scope>NUCLEOTIDE SEQUENCE [LARGE SCALE GENOMIC DNA]</scope>
    <source>
        <strain evidence="3 4">30TX1</strain>
    </source>
</reference>
<evidence type="ECO:0000256" key="1">
    <source>
        <dbReference type="SAM" id="MobiDB-lite"/>
    </source>
</evidence>
<accession>A0A1Q5U2Y2</accession>
<evidence type="ECO:0000313" key="3">
    <source>
        <dbReference type="EMBL" id="OKP06852.1"/>
    </source>
</evidence>
<dbReference type="Pfam" id="PF20818">
    <property type="entry name" value="TelK_stirrup"/>
    <property type="match status" value="1"/>
</dbReference>
<organism evidence="3 4">
    <name type="scientific">Xenorhabdus thuongxuanensis</name>
    <dbReference type="NCBI Taxonomy" id="1873484"/>
    <lineage>
        <taxon>Bacteria</taxon>
        <taxon>Pseudomonadati</taxon>
        <taxon>Pseudomonadota</taxon>
        <taxon>Gammaproteobacteria</taxon>
        <taxon>Enterobacterales</taxon>
        <taxon>Morganellaceae</taxon>
        <taxon>Xenorhabdus</taxon>
    </lineage>
</organism>
<gene>
    <name evidence="3" type="ORF">Xentx_01759</name>
</gene>
<feature type="compositionally biased region" description="Acidic residues" evidence="1">
    <location>
        <begin position="47"/>
        <end position="64"/>
    </location>
</feature>